<proteinExistence type="predicted"/>
<feature type="compositionally biased region" description="Polar residues" evidence="1">
    <location>
        <begin position="248"/>
        <end position="261"/>
    </location>
</feature>
<name>A0ABR4ASV3_9LECA</name>
<comment type="caution">
    <text evidence="4">The sequence shown here is derived from an EMBL/GenBank/DDBJ whole genome shotgun (WGS) entry which is preliminary data.</text>
</comment>
<evidence type="ECO:0000256" key="2">
    <source>
        <dbReference type="SAM" id="Phobius"/>
    </source>
</evidence>
<dbReference type="Proteomes" id="UP001590951">
    <property type="component" value="Unassembled WGS sequence"/>
</dbReference>
<keyword evidence="5" id="KW-1185">Reference proteome</keyword>
<feature type="region of interest" description="Disordered" evidence="1">
    <location>
        <begin position="128"/>
        <end position="202"/>
    </location>
</feature>
<evidence type="ECO:0000256" key="1">
    <source>
        <dbReference type="SAM" id="MobiDB-lite"/>
    </source>
</evidence>
<evidence type="ECO:0000313" key="5">
    <source>
        <dbReference type="Proteomes" id="UP001590951"/>
    </source>
</evidence>
<gene>
    <name evidence="4" type="ORF">ABVK25_011171</name>
</gene>
<feature type="chain" id="PRO_5045910014" evidence="3">
    <location>
        <begin position="25"/>
        <end position="298"/>
    </location>
</feature>
<evidence type="ECO:0000256" key="3">
    <source>
        <dbReference type="SAM" id="SignalP"/>
    </source>
</evidence>
<feature type="compositionally biased region" description="Polar residues" evidence="1">
    <location>
        <begin position="275"/>
        <end position="286"/>
    </location>
</feature>
<keyword evidence="2" id="KW-1133">Transmembrane helix</keyword>
<protein>
    <submittedName>
        <fullName evidence="4">Uncharacterized protein</fullName>
    </submittedName>
</protein>
<sequence length="298" mass="31178">MALPAAPHYLYLLLILFLIRSISAYTPTTIRFYNDTACLNLLYTVQTNTDVFSGTCKPVSDVNSVYPGLGDSGCAVTVYSDIASPDCSNDTLAPFGQCTTLPIKSYTVDCSQINGTNTGNYTTIYASSGETSTPSATPPTATPSTTLSSTTETNPLISTNPTSSSLAASSSSQTSSVSSTGTTPSPSPSQAPKQSDGNGGLSRSVKIGLGTGIGVLGGVLGISVLVYSAQKNEKRRTPQPGSSDRDVNATQPSQERSTTRNSKSEGLVNGDIHQSDQFSYANSSFRSLPKERQGKLYD</sequence>
<feature type="transmembrane region" description="Helical" evidence="2">
    <location>
        <begin position="207"/>
        <end position="227"/>
    </location>
</feature>
<keyword evidence="3" id="KW-0732">Signal</keyword>
<feature type="region of interest" description="Disordered" evidence="1">
    <location>
        <begin position="232"/>
        <end position="298"/>
    </location>
</feature>
<feature type="compositionally biased region" description="Basic and acidic residues" evidence="1">
    <location>
        <begin position="288"/>
        <end position="298"/>
    </location>
</feature>
<keyword evidence="2" id="KW-0472">Membrane</keyword>
<keyword evidence="2" id="KW-0812">Transmembrane</keyword>
<dbReference type="EMBL" id="JBHFEH010000087">
    <property type="protein sequence ID" value="KAL2047942.1"/>
    <property type="molecule type" value="Genomic_DNA"/>
</dbReference>
<reference evidence="4 5" key="1">
    <citation type="submission" date="2024-09" db="EMBL/GenBank/DDBJ databases">
        <title>Rethinking Asexuality: The Enigmatic Case of Functional Sexual Genes in Lepraria (Stereocaulaceae).</title>
        <authorList>
            <person name="Doellman M."/>
            <person name="Sun Y."/>
            <person name="Barcenas-Pena A."/>
            <person name="Lumbsch H.T."/>
            <person name="Grewe F."/>
        </authorList>
    </citation>
    <scope>NUCLEOTIDE SEQUENCE [LARGE SCALE GENOMIC DNA]</scope>
    <source>
        <strain evidence="4 5">Grewe 0041</strain>
    </source>
</reference>
<evidence type="ECO:0000313" key="4">
    <source>
        <dbReference type="EMBL" id="KAL2047942.1"/>
    </source>
</evidence>
<accession>A0ABR4ASV3</accession>
<feature type="compositionally biased region" description="Low complexity" evidence="1">
    <location>
        <begin position="142"/>
        <end position="195"/>
    </location>
</feature>
<organism evidence="4 5">
    <name type="scientific">Lepraria finkii</name>
    <dbReference type="NCBI Taxonomy" id="1340010"/>
    <lineage>
        <taxon>Eukaryota</taxon>
        <taxon>Fungi</taxon>
        <taxon>Dikarya</taxon>
        <taxon>Ascomycota</taxon>
        <taxon>Pezizomycotina</taxon>
        <taxon>Lecanoromycetes</taxon>
        <taxon>OSLEUM clade</taxon>
        <taxon>Lecanoromycetidae</taxon>
        <taxon>Lecanorales</taxon>
        <taxon>Lecanorineae</taxon>
        <taxon>Stereocaulaceae</taxon>
        <taxon>Lepraria</taxon>
    </lineage>
</organism>
<feature type="signal peptide" evidence="3">
    <location>
        <begin position="1"/>
        <end position="24"/>
    </location>
</feature>